<feature type="signal peptide" evidence="5">
    <location>
        <begin position="1"/>
        <end position="23"/>
    </location>
</feature>
<dbReference type="SUPFAM" id="SSF49452">
    <property type="entry name" value="Starch-binding domain-like"/>
    <property type="match status" value="1"/>
</dbReference>
<keyword evidence="2 4" id="KW-0472">Membrane</keyword>
<dbReference type="InterPro" id="IPR000531">
    <property type="entry name" value="Beta-barrel_TonB"/>
</dbReference>
<dbReference type="GO" id="GO:0009279">
    <property type="term" value="C:cell outer membrane"/>
    <property type="evidence" value="ECO:0007669"/>
    <property type="project" value="UniProtKB-SubCell"/>
</dbReference>
<accession>A0A6G7GWL8</accession>
<dbReference type="InterPro" id="IPR037066">
    <property type="entry name" value="Plug_dom_sf"/>
</dbReference>
<evidence type="ECO:0000259" key="7">
    <source>
        <dbReference type="Pfam" id="PF07715"/>
    </source>
</evidence>
<dbReference type="Gene3D" id="2.40.170.20">
    <property type="entry name" value="TonB-dependent receptor, beta-barrel domain"/>
    <property type="match status" value="1"/>
</dbReference>
<dbReference type="SUPFAM" id="SSF56935">
    <property type="entry name" value="Porins"/>
    <property type="match status" value="1"/>
</dbReference>
<feature type="chain" id="PRO_5026001243" evidence="5">
    <location>
        <begin position="24"/>
        <end position="1016"/>
    </location>
</feature>
<dbReference type="PANTHER" id="PTHR40980:SF4">
    <property type="entry name" value="TONB-DEPENDENT RECEPTOR-LIKE BETA-BARREL DOMAIN-CONTAINING PROTEIN"/>
    <property type="match status" value="1"/>
</dbReference>
<proteinExistence type="inferred from homology"/>
<dbReference type="Pfam" id="PF13620">
    <property type="entry name" value="CarboxypepD_reg"/>
    <property type="match status" value="1"/>
</dbReference>
<dbReference type="InterPro" id="IPR012910">
    <property type="entry name" value="Plug_dom"/>
</dbReference>
<dbReference type="Gene3D" id="2.60.40.1120">
    <property type="entry name" value="Carboxypeptidase-like, regulatory domain"/>
    <property type="match status" value="1"/>
</dbReference>
<evidence type="ECO:0000256" key="2">
    <source>
        <dbReference type="ARBA" id="ARBA00023136"/>
    </source>
</evidence>
<name>A0A6G7GWL8_KUEST</name>
<protein>
    <submittedName>
        <fullName evidence="8">TonB dependent receptor</fullName>
    </submittedName>
</protein>
<evidence type="ECO:0000259" key="6">
    <source>
        <dbReference type="Pfam" id="PF00593"/>
    </source>
</evidence>
<organism evidence="8 9">
    <name type="scientific">Kuenenia stuttgartiensis</name>
    <dbReference type="NCBI Taxonomy" id="174633"/>
    <lineage>
        <taxon>Bacteria</taxon>
        <taxon>Pseudomonadati</taxon>
        <taxon>Planctomycetota</taxon>
        <taxon>Candidatus Brocadiia</taxon>
        <taxon>Candidatus Brocadiales</taxon>
        <taxon>Candidatus Brocadiaceae</taxon>
        <taxon>Candidatus Kuenenia</taxon>
    </lineage>
</organism>
<evidence type="ECO:0000313" key="9">
    <source>
        <dbReference type="Proteomes" id="UP000501926"/>
    </source>
</evidence>
<dbReference type="Pfam" id="PF00593">
    <property type="entry name" value="TonB_dep_Rec_b-barrel"/>
    <property type="match status" value="1"/>
</dbReference>
<reference evidence="8 9" key="1">
    <citation type="submission" date="2020-02" db="EMBL/GenBank/DDBJ databases">
        <title>Newly sequenced genome of strain CSTR1 showed variability in Candidatus Kuenenia stuttgartiensis genomes.</title>
        <authorList>
            <person name="Ding C."/>
            <person name="Adrian L."/>
        </authorList>
    </citation>
    <scope>NUCLEOTIDE SEQUENCE [LARGE SCALE GENOMIC DNA]</scope>
    <source>
        <strain evidence="8 9">CSTR1</strain>
    </source>
</reference>
<keyword evidence="5" id="KW-0732">Signal</keyword>
<evidence type="ECO:0000256" key="3">
    <source>
        <dbReference type="ARBA" id="ARBA00023237"/>
    </source>
</evidence>
<comment type="subcellular location">
    <subcellularLocation>
        <location evidence="1 4">Cell outer membrane</location>
    </subcellularLocation>
</comment>
<sequence length="1016" mass="112436">MTNKRSGCLSIILSLLFAGVAFAQQKGSIRGIVYDKEFDAPLATVQVTIAETGDKIIATDEGIYLFDHVAPGSYTLIFSKSGYTRQVQANVVVSPGKMTEVEVSLSGEFTDMEEFIVEDIRTGDTEAGLMELRAESPALLDSISSEWLRQAGVTDAASALSLVSGATVQDGKFAVVRGLPDRYVSSQMNGVRLPTADPDKRAVQLDQFPTEVIESIQVSKTFTPDQQGDASGGAVNVVLKGIPDKNVIRFKTGYEYNTQAAGNDNFLTYKGGGVNFWGIDKKSRDIPSDGVFTGSMGVTGDEAPIDYSMSMAAGGRIELGKGISVGGLVSSYYKKDSSHFDNGIDDALWVDSKYRGDGLTPQYGNPDSPPDPPIPAVGEDFKTSLFDVTESSEEVQWGVLSAIGMEIKNHSLQALHMHTQVTEDKSILAEDTRGKAYYFPGYDPNDPKGLGNDPDNRFAAPYLRTETLKYTERETDTLQFTGDHTVPFSEAGINDFFTILSPKIDWTVAMSFSGLNEPDKRQFGSAWYAESYDEGSPVYGIDPEYKPAYYGPYTPAANFLLGNASRTWTDISEKSNQYFLNLKFPFEQWSGDKGYVKLGLFTDKVDRKYDQDSYGNYRQTGDSAIPTYEGSWDDYSYSDEFLDLGGPTMKDGPPFVDVDYEGEQKISAWYYMADLPLCSFLNVIGGARYETTKLNVINDPEKDAKWVTTDENGNRLYVDLLPGDADVAYRQDDVLPSLGFVLRPFSKITLRGSFSETVARPTFKELTPIQQQEFLGDDVFIGNNALQMSALKNYDLRLDYTPYHGGLVSVSWFHKDIEDPIEYVQDLVNAFSFTTPLNFPEGKLTGFEVETRQHLGYFWDVLKGISIGGNATFIDSEVTLPESERTRLADAGVETTSRNMMNAPEYLYNIYTMYDIERIGTQIGLFYTVKGDTLVAGAGNVNGNYVPDVYATEYGTLNFSASKNIGKHFNITFKAKNLLNPEIEEVYRPPGYLGNDEVRTSYTKGIDFSIYISGTW</sequence>
<dbReference type="InterPro" id="IPR013784">
    <property type="entry name" value="Carb-bd-like_fold"/>
</dbReference>
<keyword evidence="8" id="KW-0675">Receptor</keyword>
<keyword evidence="4" id="KW-0798">TonB box</keyword>
<feature type="domain" description="TonB-dependent receptor plug" evidence="7">
    <location>
        <begin position="135"/>
        <end position="234"/>
    </location>
</feature>
<dbReference type="GO" id="GO:0030246">
    <property type="term" value="F:carbohydrate binding"/>
    <property type="evidence" value="ECO:0007669"/>
    <property type="project" value="InterPro"/>
</dbReference>
<dbReference type="RefSeq" id="WP_164995518.1">
    <property type="nucleotide sequence ID" value="NZ_CP049055.1"/>
</dbReference>
<dbReference type="EMBL" id="CP049055">
    <property type="protein sequence ID" value="QII13851.1"/>
    <property type="molecule type" value="Genomic_DNA"/>
</dbReference>
<dbReference type="InterPro" id="IPR036942">
    <property type="entry name" value="Beta-barrel_TonB_sf"/>
</dbReference>
<comment type="similarity">
    <text evidence="4">Belongs to the TonB-dependent receptor family.</text>
</comment>
<dbReference type="Proteomes" id="UP000501926">
    <property type="component" value="Chromosome"/>
</dbReference>
<dbReference type="Pfam" id="PF07715">
    <property type="entry name" value="Plug"/>
    <property type="match status" value="1"/>
</dbReference>
<dbReference type="Gene3D" id="2.170.130.10">
    <property type="entry name" value="TonB-dependent receptor, plug domain"/>
    <property type="match status" value="1"/>
</dbReference>
<evidence type="ECO:0000313" key="8">
    <source>
        <dbReference type="EMBL" id="QII13851.1"/>
    </source>
</evidence>
<evidence type="ECO:0000256" key="4">
    <source>
        <dbReference type="RuleBase" id="RU003357"/>
    </source>
</evidence>
<dbReference type="AlphaFoldDB" id="A0A6G7GWL8"/>
<gene>
    <name evidence="8" type="ORF">KsCSTR_44720</name>
</gene>
<evidence type="ECO:0000256" key="5">
    <source>
        <dbReference type="SAM" id="SignalP"/>
    </source>
</evidence>
<dbReference type="PANTHER" id="PTHR40980">
    <property type="entry name" value="PLUG DOMAIN-CONTAINING PROTEIN"/>
    <property type="match status" value="1"/>
</dbReference>
<evidence type="ECO:0000256" key="1">
    <source>
        <dbReference type="ARBA" id="ARBA00004442"/>
    </source>
</evidence>
<keyword evidence="3" id="KW-0998">Cell outer membrane</keyword>
<feature type="domain" description="TonB-dependent receptor-like beta-barrel" evidence="6">
    <location>
        <begin position="432"/>
        <end position="978"/>
    </location>
</feature>